<evidence type="ECO:0000256" key="1">
    <source>
        <dbReference type="PROSITE-ProRule" id="PRU00409"/>
    </source>
</evidence>
<accession>A0A0N1F6Z5</accession>
<reference evidence="3 4" key="1">
    <citation type="submission" date="2015-07" db="EMBL/GenBank/DDBJ databases">
        <title>Draft Genome Sequence of Komagataeibacter intermedius Strain AF2, Isolated from Kombucha Tea.</title>
        <authorList>
            <person name="Santos R.A."/>
            <person name="Berretta A.A."/>
            <person name="Barud H.S."/>
            <person name="Ribeiro S.J."/>
            <person name="Gonzalez-Garcia L.N."/>
            <person name="Zucchi T.D."/>
            <person name="Goldman G.H."/>
            <person name="Riano-Pachon D.M."/>
        </authorList>
    </citation>
    <scope>NUCLEOTIDE SEQUENCE [LARGE SCALE GENOMIC DNA]</scope>
    <source>
        <strain evidence="3 4">AF2</strain>
    </source>
</reference>
<comment type="caution">
    <text evidence="3">The sequence shown here is derived from an EMBL/GenBank/DDBJ whole genome shotgun (WGS) entry which is preliminary data.</text>
</comment>
<dbReference type="Proteomes" id="UP000031553">
    <property type="component" value="Unassembled WGS sequence"/>
</dbReference>
<dbReference type="GO" id="GO:0016874">
    <property type="term" value="F:ligase activity"/>
    <property type="evidence" value="ECO:0007669"/>
    <property type="project" value="UniProtKB-KW"/>
</dbReference>
<dbReference type="SUPFAM" id="SSF56059">
    <property type="entry name" value="Glutathione synthetase ATP-binding domain-like"/>
    <property type="match status" value="1"/>
</dbReference>
<gene>
    <name evidence="3" type="ORF">GLUCOINTEAF2_0203457</name>
</gene>
<dbReference type="AlphaFoldDB" id="A0A0N1F6Z5"/>
<organism evidence="3 4">
    <name type="scientific">Komagataeibacter intermedius AF2</name>
    <dbReference type="NCBI Taxonomy" id="1458464"/>
    <lineage>
        <taxon>Bacteria</taxon>
        <taxon>Pseudomonadati</taxon>
        <taxon>Pseudomonadota</taxon>
        <taxon>Alphaproteobacteria</taxon>
        <taxon>Acetobacterales</taxon>
        <taxon>Acetobacteraceae</taxon>
        <taxon>Komagataeibacter</taxon>
    </lineage>
</organism>
<dbReference type="PROSITE" id="PS50975">
    <property type="entry name" value="ATP_GRASP"/>
    <property type="match status" value="1"/>
</dbReference>
<evidence type="ECO:0000313" key="3">
    <source>
        <dbReference type="EMBL" id="KPH85372.1"/>
    </source>
</evidence>
<dbReference type="Gene3D" id="3.30.470.20">
    <property type="entry name" value="ATP-grasp fold, B domain"/>
    <property type="match status" value="1"/>
</dbReference>
<protein>
    <submittedName>
        <fullName evidence="3">D-alanine--D-alanine ligase</fullName>
    </submittedName>
</protein>
<keyword evidence="3" id="KW-0436">Ligase</keyword>
<keyword evidence="1" id="KW-0547">Nucleotide-binding</keyword>
<dbReference type="InterPro" id="IPR011761">
    <property type="entry name" value="ATP-grasp"/>
</dbReference>
<sequence>MMKPQRSTNYACSHHAGNACSFGAMERLPKPVLCIPLVLQWLWLGLRYRSLTLPSVVNPAIETGGLAGESKAACLARIGQAHAPWVARTVLVSPADIPAAASMARTLGYPLVAKPDIGWCGHGVRRIDVVDGLTAYIAAFPPDASFLLQEFVPGPFEAGLFYSRGPTEAHGRLIGLAIRHSPQVTGDGVRSIAALMAADPRLCSRIGHYRRALSTRGIDHVPMRGECVILGTVASLRVGGRYEDAMRLNTPALEDRVDAIARSMHGFHFGRLDVRFGSEAALQRGEFRIIEINGAGSEAIQFWDPTMRLRDAYRGVFAKQAALFALAARMRADGAVPISAMALATAWWRQLRLMRRYPSSN</sequence>
<feature type="domain" description="ATP-grasp" evidence="2">
    <location>
        <begin position="75"/>
        <end position="154"/>
    </location>
</feature>
<evidence type="ECO:0000313" key="4">
    <source>
        <dbReference type="Proteomes" id="UP000031553"/>
    </source>
</evidence>
<proteinExistence type="predicted"/>
<dbReference type="RefSeq" id="WP_010509898.1">
    <property type="nucleotide sequence ID" value="NZ_JUFX02000246.1"/>
</dbReference>
<name>A0A0N1F6Z5_9PROT</name>
<evidence type="ECO:0000259" key="2">
    <source>
        <dbReference type="PROSITE" id="PS50975"/>
    </source>
</evidence>
<dbReference type="GO" id="GO:0005524">
    <property type="term" value="F:ATP binding"/>
    <property type="evidence" value="ECO:0007669"/>
    <property type="project" value="UniProtKB-UniRule"/>
</dbReference>
<dbReference type="GO" id="GO:0046872">
    <property type="term" value="F:metal ion binding"/>
    <property type="evidence" value="ECO:0007669"/>
    <property type="project" value="InterPro"/>
</dbReference>
<keyword evidence="1" id="KW-0067">ATP-binding</keyword>
<dbReference type="EMBL" id="JUFX02000246">
    <property type="protein sequence ID" value="KPH85372.1"/>
    <property type="molecule type" value="Genomic_DNA"/>
</dbReference>